<dbReference type="EMBL" id="SGPL01000863">
    <property type="protein sequence ID" value="THH06579.1"/>
    <property type="molecule type" value="Genomic_DNA"/>
</dbReference>
<name>A0A4S4L5E0_9AGAM</name>
<accession>A0A4S4L5E0</accession>
<organism evidence="5 6">
    <name type="scientific">Bondarzewia mesenterica</name>
    <dbReference type="NCBI Taxonomy" id="1095465"/>
    <lineage>
        <taxon>Eukaryota</taxon>
        <taxon>Fungi</taxon>
        <taxon>Dikarya</taxon>
        <taxon>Basidiomycota</taxon>
        <taxon>Agaricomycotina</taxon>
        <taxon>Agaricomycetes</taxon>
        <taxon>Russulales</taxon>
        <taxon>Bondarzewiaceae</taxon>
        <taxon>Bondarzewia</taxon>
    </lineage>
</organism>
<dbReference type="PANTHER" id="PTHR22589">
    <property type="entry name" value="CARNITINE O-ACYLTRANSFERASE"/>
    <property type="match status" value="1"/>
</dbReference>
<evidence type="ECO:0000313" key="6">
    <source>
        <dbReference type="Proteomes" id="UP000310158"/>
    </source>
</evidence>
<dbReference type="AlphaFoldDB" id="A0A4S4L5E0"/>
<dbReference type="Pfam" id="PF00755">
    <property type="entry name" value="Carn_acyltransf"/>
    <property type="match status" value="2"/>
</dbReference>
<evidence type="ECO:0000256" key="1">
    <source>
        <dbReference type="ARBA" id="ARBA00023315"/>
    </source>
</evidence>
<sequence>MTTLRVSAQRAIFCPSTSNLCFQWPPLLSDTRQIQYIVDHTPDAYPGVGVLTASNRDIWAKDYATLTADPHNATILEDIHLSAVLCLDTKQPMNMMEHSRFLWHVDKPVQVIVFDNAKAGIMGEHSIMDGTLTVTLCDAVLDTIVGPAFDHGSPAPGKPVGEPKALECNMSIETNKAIVRAGKEVRWKKVIEDHKMLEEIMHNLLEISLAPSVLKKCRIIIRLWSPAFHRLLKNFRRYSLSSKVAMEHLQDFIHYAYTFLQCYIDSMLEIRRRLILPFYLSSPMFNLVHPSALSTAKLEKQIQYIVEHAPDAYPGVGVLTASNRDVWAKDYAMLTVDPHNAAILEDIHLSVFMLCLNTEQPTNMMEHSRFLWHGSSGSGQLSLHNRWVDEPVQVIMFDNAKVGIMGEHSIMDSTLISMLCDMVLDMIVGPAFDHGSPAPGKPVGEPKALEWNAKQDALHVENGSLKSLVDSLKSGELTAAHQGPEGGIEVKEDKKSETNMVLKAKNSKTTLLEARVQKAYSELEEERRRPGCVGTVEKEEIAVREKMKWYKEKDEALRKQGEEGEEELDRVLKSESGARSRVEEIEEAFREGTVALENARAEIEGLRSEITNLESLTSDPSTSDSSERLVDIVRKATSDRARSAEEIAQLKATVEELRLAKEDLLRQLNESGSGSLGIESSSELGQVVERLTVEKADLEQELHDQTNAVTELRERLEKQAAEAESIRKRAQRDLPVHEALHDAVATPTRSPSRHDSNALRGEIAGLKLIIQELQKENVTAAQQNKLLESENKLLLSETDQFAK</sequence>
<keyword evidence="6" id="KW-1185">Reference proteome</keyword>
<dbReference type="InterPro" id="IPR042231">
    <property type="entry name" value="Cho/carn_acyl_trans_2"/>
</dbReference>
<dbReference type="SUPFAM" id="SSF52777">
    <property type="entry name" value="CoA-dependent acyltransferases"/>
    <property type="match status" value="2"/>
</dbReference>
<keyword evidence="1" id="KW-0808">Transferase</keyword>
<keyword evidence="1" id="KW-0012">Acyltransferase</keyword>
<feature type="domain" description="Choline/carnitine acyltransferase" evidence="4">
    <location>
        <begin position="32"/>
        <end position="196"/>
    </location>
</feature>
<feature type="domain" description="Choline/carnitine acyltransferase" evidence="4">
    <location>
        <begin position="291"/>
        <end position="456"/>
    </location>
</feature>
<evidence type="ECO:0000313" key="5">
    <source>
        <dbReference type="EMBL" id="THH06579.1"/>
    </source>
</evidence>
<evidence type="ECO:0000256" key="3">
    <source>
        <dbReference type="SAM" id="Coils"/>
    </source>
</evidence>
<feature type="coiled-coil region" evidence="3">
    <location>
        <begin position="582"/>
        <end position="790"/>
    </location>
</feature>
<gene>
    <name evidence="5" type="ORF">EW146_g9568</name>
</gene>
<keyword evidence="3" id="KW-0175">Coiled coil</keyword>
<dbReference type="InterPro" id="IPR000542">
    <property type="entry name" value="Carn_acyl_trans"/>
</dbReference>
<feature type="active site" description="Proton acceptor" evidence="2">
    <location>
        <position position="408"/>
    </location>
</feature>
<evidence type="ECO:0000256" key="2">
    <source>
        <dbReference type="PIRSR" id="PIRSR600542-1"/>
    </source>
</evidence>
<reference evidence="5 6" key="1">
    <citation type="submission" date="2019-02" db="EMBL/GenBank/DDBJ databases">
        <title>Genome sequencing of the rare red list fungi Bondarzewia mesenterica.</title>
        <authorList>
            <person name="Buettner E."/>
            <person name="Kellner H."/>
        </authorList>
    </citation>
    <scope>NUCLEOTIDE SEQUENCE [LARGE SCALE GENOMIC DNA]</scope>
    <source>
        <strain evidence="5 6">DSM 108281</strain>
    </source>
</reference>
<dbReference type="Proteomes" id="UP000310158">
    <property type="component" value="Unassembled WGS sequence"/>
</dbReference>
<dbReference type="GO" id="GO:0016746">
    <property type="term" value="F:acyltransferase activity"/>
    <property type="evidence" value="ECO:0007669"/>
    <property type="project" value="UniProtKB-KW"/>
</dbReference>
<evidence type="ECO:0000259" key="4">
    <source>
        <dbReference type="Pfam" id="PF00755"/>
    </source>
</evidence>
<dbReference type="InterPro" id="IPR039551">
    <property type="entry name" value="Cho/carn_acyl_trans"/>
</dbReference>
<dbReference type="OrthoDB" id="2130750at2759"/>
<comment type="caution">
    <text evidence="5">The sequence shown here is derived from an EMBL/GenBank/DDBJ whole genome shotgun (WGS) entry which is preliminary data.</text>
</comment>
<proteinExistence type="predicted"/>
<dbReference type="Gene3D" id="3.30.559.70">
    <property type="entry name" value="Choline/Carnitine o-acyltransferase, domain 2"/>
    <property type="match status" value="2"/>
</dbReference>
<dbReference type="PANTHER" id="PTHR22589:SF103">
    <property type="entry name" value="CARNITINE O-ACETYL-TRANSFERASE, ISOFORM A-RELATED"/>
    <property type="match status" value="1"/>
</dbReference>
<protein>
    <recommendedName>
        <fullName evidence="4">Choline/carnitine acyltransferase domain-containing protein</fullName>
    </recommendedName>
</protein>